<evidence type="ECO:0000313" key="3">
    <source>
        <dbReference type="EMBL" id="EFV01542.1"/>
    </source>
</evidence>
<dbReference type="eggNOG" id="COG0596">
    <property type="taxonomic scope" value="Bacteria"/>
</dbReference>
<name>E6MG02_9FIRM</name>
<dbReference type="PANTHER" id="PTHR43798:SF33">
    <property type="entry name" value="HYDROLASE, PUTATIVE (AFU_ORTHOLOGUE AFUA_2G14860)-RELATED"/>
    <property type="match status" value="1"/>
</dbReference>
<keyword evidence="3" id="KW-0378">Hydrolase</keyword>
<dbReference type="SUPFAM" id="SSF53474">
    <property type="entry name" value="alpha/beta-Hydrolases"/>
    <property type="match status" value="1"/>
</dbReference>
<dbReference type="STRING" id="887929.HMP0721_0935"/>
<gene>
    <name evidence="3" type="ORF">HMP0721_0935</name>
</gene>
<protein>
    <submittedName>
        <fullName evidence="3">Hydrolase, alpha/beta domain protein</fullName>
    </submittedName>
</protein>
<feature type="domain" description="AB hydrolase-1" evidence="1">
    <location>
        <begin position="7"/>
        <end position="100"/>
    </location>
</feature>
<dbReference type="GO" id="GO:0016020">
    <property type="term" value="C:membrane"/>
    <property type="evidence" value="ECO:0007669"/>
    <property type="project" value="TreeGrafter"/>
</dbReference>
<comment type="caution">
    <text evidence="3">The sequence shown here is derived from an EMBL/GenBank/DDBJ whole genome shotgun (WGS) entry which is preliminary data.</text>
</comment>
<keyword evidence="4" id="KW-1185">Reference proteome</keyword>
<sequence length="192" mass="21396">MNFMRKELASEYKVYVIDRRGSGKSTKNCELSYSETVKDISAFIKTLKIDKPFILGHSGGGRVALLLAMRLSSNLSGLVICSGLARTSIIRKPGYASFLEKIPWYPGKASNEKFEKMMTESSDLTNKVLANIKCPVLVVSGDKDPIVPVDEAKFIAGSIADSKMLILPGENHASYMIKIRWVKHLKRFLELH</sequence>
<dbReference type="Pfam" id="PF00561">
    <property type="entry name" value="Abhydrolase_1"/>
    <property type="match status" value="1"/>
</dbReference>
<dbReference type="InterPro" id="IPR050266">
    <property type="entry name" value="AB_hydrolase_sf"/>
</dbReference>
<dbReference type="InterPro" id="IPR029058">
    <property type="entry name" value="AB_hydrolase_fold"/>
</dbReference>
<dbReference type="HOGENOM" id="CLU_020336_50_5_9"/>
<dbReference type="Gene3D" id="3.40.50.1820">
    <property type="entry name" value="alpha/beta hydrolase"/>
    <property type="match status" value="1"/>
</dbReference>
<organism evidence="3 4">
    <name type="scientific">Pseudoramibacter alactolyticus ATCC 23263</name>
    <dbReference type="NCBI Taxonomy" id="887929"/>
    <lineage>
        <taxon>Bacteria</taxon>
        <taxon>Bacillati</taxon>
        <taxon>Bacillota</taxon>
        <taxon>Clostridia</taxon>
        <taxon>Eubacteriales</taxon>
        <taxon>Eubacteriaceae</taxon>
        <taxon>Pseudoramibacter</taxon>
    </lineage>
</organism>
<dbReference type="GO" id="GO:0016787">
    <property type="term" value="F:hydrolase activity"/>
    <property type="evidence" value="ECO:0007669"/>
    <property type="project" value="UniProtKB-KW"/>
</dbReference>
<proteinExistence type="predicted"/>
<dbReference type="Pfam" id="PF08386">
    <property type="entry name" value="Abhydrolase_4"/>
    <property type="match status" value="1"/>
</dbReference>
<dbReference type="Proteomes" id="UP000004754">
    <property type="component" value="Unassembled WGS sequence"/>
</dbReference>
<dbReference type="InterPro" id="IPR013595">
    <property type="entry name" value="Pept_S33_TAP-like_C"/>
</dbReference>
<evidence type="ECO:0000313" key="4">
    <source>
        <dbReference type="Proteomes" id="UP000004754"/>
    </source>
</evidence>
<dbReference type="AlphaFoldDB" id="E6MG02"/>
<evidence type="ECO:0000259" key="2">
    <source>
        <dbReference type="Pfam" id="PF08386"/>
    </source>
</evidence>
<accession>E6MG02</accession>
<dbReference type="EMBL" id="AEQN01000016">
    <property type="protein sequence ID" value="EFV01542.1"/>
    <property type="molecule type" value="Genomic_DNA"/>
</dbReference>
<evidence type="ECO:0000259" key="1">
    <source>
        <dbReference type="Pfam" id="PF00561"/>
    </source>
</evidence>
<reference evidence="3 4" key="1">
    <citation type="submission" date="2010-12" db="EMBL/GenBank/DDBJ databases">
        <authorList>
            <person name="Muzny D."/>
            <person name="Qin X."/>
            <person name="Deng J."/>
            <person name="Jiang H."/>
            <person name="Liu Y."/>
            <person name="Qu J."/>
            <person name="Song X.-Z."/>
            <person name="Zhang L."/>
            <person name="Thornton R."/>
            <person name="Coyle M."/>
            <person name="Francisco L."/>
            <person name="Jackson L."/>
            <person name="Javaid M."/>
            <person name="Korchina V."/>
            <person name="Kovar C."/>
            <person name="Mata R."/>
            <person name="Mathew T."/>
            <person name="Ngo R."/>
            <person name="Nguyen L."/>
            <person name="Nguyen N."/>
            <person name="Okwuonu G."/>
            <person name="Ongeri F."/>
            <person name="Pham C."/>
            <person name="Simmons D."/>
            <person name="Wilczek-Boney K."/>
            <person name="Hale W."/>
            <person name="Jakkamsetti A."/>
            <person name="Pham P."/>
            <person name="Ruth R."/>
            <person name="San Lucas F."/>
            <person name="Warren J."/>
            <person name="Zhang J."/>
            <person name="Zhao Z."/>
            <person name="Zhou C."/>
            <person name="Zhu D."/>
            <person name="Lee S."/>
            <person name="Bess C."/>
            <person name="Blankenburg K."/>
            <person name="Forbes L."/>
            <person name="Fu Q."/>
            <person name="Gubbala S."/>
            <person name="Hirani K."/>
            <person name="Jayaseelan J.C."/>
            <person name="Lara F."/>
            <person name="Munidasa M."/>
            <person name="Palculict T."/>
            <person name="Patil S."/>
            <person name="Pu L.-L."/>
            <person name="Saada N."/>
            <person name="Tang L."/>
            <person name="Weissenberger G."/>
            <person name="Zhu Y."/>
            <person name="Hemphill L."/>
            <person name="Shang Y."/>
            <person name="Youmans B."/>
            <person name="Ayvaz T."/>
            <person name="Ross M."/>
            <person name="Santibanez J."/>
            <person name="Aqrawi P."/>
            <person name="Gross S."/>
            <person name="Joshi V."/>
            <person name="Fowler G."/>
            <person name="Nazareth L."/>
            <person name="Reid J."/>
            <person name="Worley K."/>
            <person name="Petrosino J."/>
            <person name="Highlander S."/>
            <person name="Gibbs R."/>
        </authorList>
    </citation>
    <scope>NUCLEOTIDE SEQUENCE [LARGE SCALE GENOMIC DNA]</scope>
    <source>
        <strain evidence="3 4">ATCC 23263</strain>
    </source>
</reference>
<dbReference type="PANTHER" id="PTHR43798">
    <property type="entry name" value="MONOACYLGLYCEROL LIPASE"/>
    <property type="match status" value="1"/>
</dbReference>
<feature type="domain" description="Peptidase S33 tripeptidyl aminopeptidase-like C-terminal" evidence="2">
    <location>
        <begin position="126"/>
        <end position="176"/>
    </location>
</feature>
<dbReference type="InterPro" id="IPR000073">
    <property type="entry name" value="AB_hydrolase_1"/>
</dbReference>